<dbReference type="EMBL" id="CM056742">
    <property type="protein sequence ID" value="KAJ8678637.1"/>
    <property type="molecule type" value="Genomic_DNA"/>
</dbReference>
<evidence type="ECO:0000313" key="2">
    <source>
        <dbReference type="Proteomes" id="UP001239111"/>
    </source>
</evidence>
<protein>
    <submittedName>
        <fullName evidence="1">Uncharacterized protein</fullName>
    </submittedName>
</protein>
<feature type="non-terminal residue" evidence="1">
    <location>
        <position position="648"/>
    </location>
</feature>
<proteinExistence type="predicted"/>
<accession>A0ACC2P5G0</accession>
<keyword evidence="2" id="KW-1185">Reference proteome</keyword>
<comment type="caution">
    <text evidence="1">The sequence shown here is derived from an EMBL/GenBank/DDBJ whole genome shotgun (WGS) entry which is preliminary data.</text>
</comment>
<reference evidence="1" key="1">
    <citation type="submission" date="2023-04" db="EMBL/GenBank/DDBJ databases">
        <title>A chromosome-level genome assembly of the parasitoid wasp Eretmocerus hayati.</title>
        <authorList>
            <person name="Zhong Y."/>
            <person name="Liu S."/>
            <person name="Liu Y."/>
        </authorList>
    </citation>
    <scope>NUCLEOTIDE SEQUENCE</scope>
    <source>
        <strain evidence="1">ZJU_SS_LIU_2023</strain>
    </source>
</reference>
<evidence type="ECO:0000313" key="1">
    <source>
        <dbReference type="EMBL" id="KAJ8678637.1"/>
    </source>
</evidence>
<organism evidence="1 2">
    <name type="scientific">Eretmocerus hayati</name>
    <dbReference type="NCBI Taxonomy" id="131215"/>
    <lineage>
        <taxon>Eukaryota</taxon>
        <taxon>Metazoa</taxon>
        <taxon>Ecdysozoa</taxon>
        <taxon>Arthropoda</taxon>
        <taxon>Hexapoda</taxon>
        <taxon>Insecta</taxon>
        <taxon>Pterygota</taxon>
        <taxon>Neoptera</taxon>
        <taxon>Endopterygota</taxon>
        <taxon>Hymenoptera</taxon>
        <taxon>Apocrita</taxon>
        <taxon>Proctotrupomorpha</taxon>
        <taxon>Chalcidoidea</taxon>
        <taxon>Aphelinidae</taxon>
        <taxon>Aphelininae</taxon>
        <taxon>Eretmocerus</taxon>
    </lineage>
</organism>
<sequence length="648" mass="73971">MALPAVRTSLLEQKRIQWAREREELARLSDTYVSPKITTAVHTTIRTYPSESRPTLTGMNHHLQPKYASTMSLRSLTSDASVSCSTSLRELNFASASLSDLQDQAELERLSQRRSPSLPPIYTRDEYRYQPEPTRSRQSRTSYRCPRVVSRSHQHHHQCRPDIRDRYQHQHQKHQWRDSGTNGAPEEREGETSGYASDTLDASGPQQQSQFATLPCHVTYNNSDSAMSGKSWRNPYHTEENSLPPAGKLDNLKAGEFNRQRWGSVWGQETSKDPPPPSWLERGLSRLDHNSQVLVINHDSASSSNSSTTGSLASDTNKTYLRGQNLPIDADILHEREIKRQKALDLQNVIKQQLEERERKRIEEREKKLEEERAEEERIQRETSIEKQRVEEEHQKQRDKEALKLKKSKLMQESIENAERQAKEDKRLRRYKAENFDEQSYDSSPKKSSYLEQSSELPEQQDMRHNFDRIIDRDSKQKLNWRQNASVRDTHYNSSPIRLPVSQEVAIVLSGRIEDPDLLDKSAPLKLVNLVVSPANGGRGSGREGDWTGRNGGVTLSALLGGLGGPVLLQSASETTVGSPATVGQRFGQKRLLTPSKYRVPSSSECATQTDCEAELSDEFVERLQETRIRDPKERKETANNTDREDID</sequence>
<dbReference type="Proteomes" id="UP001239111">
    <property type="component" value="Chromosome 2"/>
</dbReference>
<name>A0ACC2P5G0_9HYME</name>
<gene>
    <name evidence="1" type="ORF">QAD02_014424</name>
</gene>